<feature type="region of interest" description="Disordered" evidence="7">
    <location>
        <begin position="1"/>
        <end position="139"/>
    </location>
</feature>
<keyword evidence="6" id="KW-0175">Coiled coil</keyword>
<dbReference type="GO" id="GO:0048278">
    <property type="term" value="P:vesicle docking"/>
    <property type="evidence" value="ECO:0007669"/>
    <property type="project" value="TreeGrafter"/>
</dbReference>
<evidence type="ECO:0000259" key="9">
    <source>
        <dbReference type="PROSITE" id="PS50192"/>
    </source>
</evidence>
<keyword evidence="4 8" id="KW-1133">Transmembrane helix</keyword>
<dbReference type="InterPro" id="IPR010989">
    <property type="entry name" value="SNARE"/>
</dbReference>
<dbReference type="Gene3D" id="1.20.5.110">
    <property type="match status" value="1"/>
</dbReference>
<feature type="compositionally biased region" description="Low complexity" evidence="7">
    <location>
        <begin position="60"/>
        <end position="72"/>
    </location>
</feature>
<dbReference type="GO" id="GO:0006886">
    <property type="term" value="P:intracellular protein transport"/>
    <property type="evidence" value="ECO:0007669"/>
    <property type="project" value="TreeGrafter"/>
</dbReference>
<dbReference type="GO" id="GO:0006906">
    <property type="term" value="P:vesicle fusion"/>
    <property type="evidence" value="ECO:0007669"/>
    <property type="project" value="TreeGrafter"/>
</dbReference>
<dbReference type="Pfam" id="PF05739">
    <property type="entry name" value="SNARE"/>
    <property type="match status" value="1"/>
</dbReference>
<dbReference type="SMART" id="SM00397">
    <property type="entry name" value="t_SNARE"/>
    <property type="match status" value="1"/>
</dbReference>
<dbReference type="AlphaFoldDB" id="A0AAD5UF05"/>
<dbReference type="GO" id="GO:0031201">
    <property type="term" value="C:SNARE complex"/>
    <property type="evidence" value="ECO:0007669"/>
    <property type="project" value="TreeGrafter"/>
</dbReference>
<feature type="compositionally biased region" description="Basic and acidic residues" evidence="7">
    <location>
        <begin position="73"/>
        <end position="103"/>
    </location>
</feature>
<dbReference type="GO" id="GO:0005886">
    <property type="term" value="C:plasma membrane"/>
    <property type="evidence" value="ECO:0007669"/>
    <property type="project" value="TreeGrafter"/>
</dbReference>
<accession>A0AAD5UF05</accession>
<reference evidence="10" key="1">
    <citation type="submission" date="2020-05" db="EMBL/GenBank/DDBJ databases">
        <title>Phylogenomic resolution of chytrid fungi.</title>
        <authorList>
            <person name="Stajich J.E."/>
            <person name="Amses K."/>
            <person name="Simmons R."/>
            <person name="Seto K."/>
            <person name="Myers J."/>
            <person name="Bonds A."/>
            <person name="Quandt C.A."/>
            <person name="Barry K."/>
            <person name="Liu P."/>
            <person name="Grigoriev I."/>
            <person name="Longcore J.E."/>
            <person name="James T.Y."/>
        </authorList>
    </citation>
    <scope>NUCLEOTIDE SEQUENCE</scope>
    <source>
        <strain evidence="10">PLAUS21</strain>
    </source>
</reference>
<organism evidence="10 11">
    <name type="scientific">Boothiomyces macroporosus</name>
    <dbReference type="NCBI Taxonomy" id="261099"/>
    <lineage>
        <taxon>Eukaryota</taxon>
        <taxon>Fungi</taxon>
        <taxon>Fungi incertae sedis</taxon>
        <taxon>Chytridiomycota</taxon>
        <taxon>Chytridiomycota incertae sedis</taxon>
        <taxon>Chytridiomycetes</taxon>
        <taxon>Rhizophydiales</taxon>
        <taxon>Terramycetaceae</taxon>
        <taxon>Boothiomyces</taxon>
    </lineage>
</organism>
<dbReference type="SMART" id="SM00503">
    <property type="entry name" value="SynN"/>
    <property type="match status" value="1"/>
</dbReference>
<keyword evidence="3 8" id="KW-0812">Transmembrane</keyword>
<evidence type="ECO:0000256" key="8">
    <source>
        <dbReference type="SAM" id="Phobius"/>
    </source>
</evidence>
<evidence type="ECO:0000256" key="3">
    <source>
        <dbReference type="ARBA" id="ARBA00022692"/>
    </source>
</evidence>
<dbReference type="Proteomes" id="UP001210925">
    <property type="component" value="Unassembled WGS sequence"/>
</dbReference>
<dbReference type="Pfam" id="PF00804">
    <property type="entry name" value="Syntaxin"/>
    <property type="match status" value="1"/>
</dbReference>
<name>A0AAD5UF05_9FUNG</name>
<sequence length="397" mass="45009">MARDRLAELNSNTQRDYDRPGSPHTGPRDYSRPSPRSEPREYGRPSSPRSEPRRQDTFRNDYSQDSSYSRNDSYSRSDSGRLDNSRNTYGRERDPRSDVRSDVSRVTSRTAYSNNSRVEDNYKAGSAASKGQTGSYSDKIDDIQDMLGQVGRKLRTLESMQAKSITMVGERETSKITKDISLLSDEISDIISDVRSNLNKLSSETKSINGPEKQSRKIKESNLAKDLIGVANEFSSIQNAFKEKCRQRMEREIKIARPNASPAEVEQIMNDPQGSVFQKETLGRTRHVLTQLQNRHKELEQLEASIEELAQIFYDMQVLLQQQQETIDVAENYINDVSKNLEDGSGEITKAIVYRQNSRKKLWCLFIFVIVLLAAGGGYAYYNFVYLKKASNGGSSG</sequence>
<dbReference type="GO" id="GO:0006887">
    <property type="term" value="P:exocytosis"/>
    <property type="evidence" value="ECO:0007669"/>
    <property type="project" value="TreeGrafter"/>
</dbReference>
<evidence type="ECO:0000256" key="2">
    <source>
        <dbReference type="ARBA" id="ARBA00009063"/>
    </source>
</evidence>
<dbReference type="CDD" id="cd15849">
    <property type="entry name" value="SNARE_Sso1"/>
    <property type="match status" value="1"/>
</dbReference>
<evidence type="ECO:0000256" key="5">
    <source>
        <dbReference type="ARBA" id="ARBA00023136"/>
    </source>
</evidence>
<feature type="transmembrane region" description="Helical" evidence="8">
    <location>
        <begin position="362"/>
        <end position="382"/>
    </location>
</feature>
<dbReference type="InterPro" id="IPR000727">
    <property type="entry name" value="T_SNARE_dom"/>
</dbReference>
<keyword evidence="5 8" id="KW-0472">Membrane</keyword>
<feature type="domain" description="T-SNARE coiled-coil homology" evidence="9">
    <location>
        <begin position="289"/>
        <end position="351"/>
    </location>
</feature>
<feature type="compositionally biased region" description="Basic and acidic residues" evidence="7">
    <location>
        <begin position="50"/>
        <end position="59"/>
    </location>
</feature>
<dbReference type="InterPro" id="IPR045242">
    <property type="entry name" value="Syntaxin"/>
</dbReference>
<protein>
    <submittedName>
        <fullName evidence="10">Plasma membrane t-SNARE, secretory vesicle fusion</fullName>
    </submittedName>
</protein>
<feature type="compositionally biased region" description="Basic and acidic residues" evidence="7">
    <location>
        <begin position="15"/>
        <end position="43"/>
    </location>
</feature>
<dbReference type="PROSITE" id="PS50192">
    <property type="entry name" value="T_SNARE"/>
    <property type="match status" value="1"/>
</dbReference>
<keyword evidence="11" id="KW-1185">Reference proteome</keyword>
<evidence type="ECO:0000256" key="4">
    <source>
        <dbReference type="ARBA" id="ARBA00022989"/>
    </source>
</evidence>
<feature type="coiled-coil region" evidence="6">
    <location>
        <begin position="282"/>
        <end position="340"/>
    </location>
</feature>
<comment type="caution">
    <text evidence="10">The sequence shown here is derived from an EMBL/GenBank/DDBJ whole genome shotgun (WGS) entry which is preliminary data.</text>
</comment>
<dbReference type="GO" id="GO:0005484">
    <property type="term" value="F:SNAP receptor activity"/>
    <property type="evidence" value="ECO:0007669"/>
    <property type="project" value="TreeGrafter"/>
</dbReference>
<evidence type="ECO:0000313" key="10">
    <source>
        <dbReference type="EMBL" id="KAJ3256049.1"/>
    </source>
</evidence>
<dbReference type="InterPro" id="IPR006011">
    <property type="entry name" value="Syntaxin_N"/>
</dbReference>
<comment type="similarity">
    <text evidence="2">Belongs to the syntaxin family.</text>
</comment>
<evidence type="ECO:0000256" key="6">
    <source>
        <dbReference type="SAM" id="Coils"/>
    </source>
</evidence>
<gene>
    <name evidence="10" type="primary">SSO2_3</name>
    <name evidence="10" type="ORF">HK103_005732</name>
</gene>
<dbReference type="EMBL" id="JADGKB010000056">
    <property type="protein sequence ID" value="KAJ3256049.1"/>
    <property type="molecule type" value="Genomic_DNA"/>
</dbReference>
<dbReference type="SUPFAM" id="SSF47661">
    <property type="entry name" value="t-snare proteins"/>
    <property type="match status" value="1"/>
</dbReference>
<evidence type="ECO:0000256" key="7">
    <source>
        <dbReference type="SAM" id="MobiDB-lite"/>
    </source>
</evidence>
<evidence type="ECO:0000313" key="11">
    <source>
        <dbReference type="Proteomes" id="UP001210925"/>
    </source>
</evidence>
<dbReference type="GO" id="GO:0012505">
    <property type="term" value="C:endomembrane system"/>
    <property type="evidence" value="ECO:0007669"/>
    <property type="project" value="TreeGrafter"/>
</dbReference>
<proteinExistence type="inferred from homology"/>
<dbReference type="Gene3D" id="1.20.58.70">
    <property type="match status" value="1"/>
</dbReference>
<dbReference type="PANTHER" id="PTHR19957:SF307">
    <property type="entry name" value="PROTEIN SSO1-RELATED"/>
    <property type="match status" value="1"/>
</dbReference>
<dbReference type="PANTHER" id="PTHR19957">
    <property type="entry name" value="SYNTAXIN"/>
    <property type="match status" value="1"/>
</dbReference>
<comment type="subcellular location">
    <subcellularLocation>
        <location evidence="1">Membrane</location>
        <topology evidence="1">Single-pass type IV membrane protein</topology>
    </subcellularLocation>
</comment>
<evidence type="ECO:0000256" key="1">
    <source>
        <dbReference type="ARBA" id="ARBA00004211"/>
    </source>
</evidence>
<dbReference type="GO" id="GO:0000149">
    <property type="term" value="F:SNARE binding"/>
    <property type="evidence" value="ECO:0007669"/>
    <property type="project" value="TreeGrafter"/>
</dbReference>